<name>A0A8J5LY71_9STRA</name>
<evidence type="ECO:0000313" key="1">
    <source>
        <dbReference type="EMBL" id="KAG6942647.1"/>
    </source>
</evidence>
<dbReference type="EMBL" id="JAENGY010003019">
    <property type="protein sequence ID" value="KAG6942647.1"/>
    <property type="molecule type" value="Genomic_DNA"/>
</dbReference>
<dbReference type="AlphaFoldDB" id="A0A8J5LY71"/>
<dbReference type="Proteomes" id="UP000709295">
    <property type="component" value="Unassembled WGS sequence"/>
</dbReference>
<accession>A0A8J5LY71</accession>
<reference evidence="1" key="1">
    <citation type="submission" date="2021-01" db="EMBL/GenBank/DDBJ databases">
        <title>Phytophthora aleatoria, a newly-described species from Pinus radiata is distinct from Phytophthora cactorum isolates based on comparative genomics.</title>
        <authorList>
            <person name="Mcdougal R."/>
            <person name="Panda P."/>
            <person name="Williams N."/>
            <person name="Studholme D.J."/>
        </authorList>
    </citation>
    <scope>NUCLEOTIDE SEQUENCE</scope>
    <source>
        <strain evidence="1">NZFS 4037</strain>
    </source>
</reference>
<protein>
    <submittedName>
        <fullName evidence="1">Uncharacterized protein</fullName>
    </submittedName>
</protein>
<proteinExistence type="predicted"/>
<evidence type="ECO:0000313" key="2">
    <source>
        <dbReference type="Proteomes" id="UP000709295"/>
    </source>
</evidence>
<gene>
    <name evidence="1" type="ORF">JG688_00018008</name>
</gene>
<organism evidence="1 2">
    <name type="scientific">Phytophthora aleatoria</name>
    <dbReference type="NCBI Taxonomy" id="2496075"/>
    <lineage>
        <taxon>Eukaryota</taxon>
        <taxon>Sar</taxon>
        <taxon>Stramenopiles</taxon>
        <taxon>Oomycota</taxon>
        <taxon>Peronosporomycetes</taxon>
        <taxon>Peronosporales</taxon>
        <taxon>Peronosporaceae</taxon>
        <taxon>Phytophthora</taxon>
    </lineage>
</organism>
<comment type="caution">
    <text evidence="1">The sequence shown here is derived from an EMBL/GenBank/DDBJ whole genome shotgun (WGS) entry which is preliminary data.</text>
</comment>
<sequence>MAELERRTIGAGTVTYCPVRHAWALWMCGNKAKQFLRFAISMATICSIAKCRGDSASCGT</sequence>
<keyword evidence="2" id="KW-1185">Reference proteome</keyword>